<evidence type="ECO:0000313" key="4">
    <source>
        <dbReference type="Proteomes" id="UP000253970"/>
    </source>
</evidence>
<evidence type="ECO:0000313" key="2">
    <source>
        <dbReference type="EMBL" id="RDB72565.1"/>
    </source>
</evidence>
<evidence type="ECO:0000313" key="3">
    <source>
        <dbReference type="EMBL" id="TNU91528.1"/>
    </source>
</evidence>
<dbReference type="Gene3D" id="3.90.45.10">
    <property type="entry name" value="Peptide deformylase"/>
    <property type="match status" value="1"/>
</dbReference>
<dbReference type="GO" id="GO:0042586">
    <property type="term" value="F:peptide deformylase activity"/>
    <property type="evidence" value="ECO:0007669"/>
    <property type="project" value="UniProtKB-EC"/>
</dbReference>
<sequence>MIRPIMRNELVLQQPSTPATEADLPIAQDLLDTLAARRHTCVGMAANMIGELKRIIAFDNDGAYLAMLNPEIVSHAGACETEEGCLSLAGTRRTTRYRTIKVRYQDLAMKPRVKTFTGFTAQIIQHEIDHCNGVLI</sequence>
<reference evidence="3 5" key="1">
    <citation type="journal article" date="2005" name="Appl. Environ. Microbiol.">
        <title>Intestinal bacterial communities that produce active estrogen-like compounds enterodiol and enterolactone in humans.</title>
        <authorList>
            <person name="Clavel T."/>
            <person name="Henderson G."/>
            <person name="Alpert C.A."/>
            <person name="Philippe C."/>
            <person name="Rigottier-Gois L."/>
            <person name="Dore J."/>
            <person name="Blaut M."/>
        </authorList>
    </citation>
    <scope>NUCLEOTIDE SEQUENCE [LARGE SCALE GENOMIC DNA]</scope>
    <source>
        <strain evidence="3 5">SECO-MT75m2</strain>
    </source>
</reference>
<dbReference type="SUPFAM" id="SSF56420">
    <property type="entry name" value="Peptide deformylase"/>
    <property type="match status" value="1"/>
</dbReference>
<dbReference type="InterPro" id="IPR036821">
    <property type="entry name" value="Peptide_deformylase_sf"/>
</dbReference>
<gene>
    <name evidence="2" type="ORF">C1875_03595</name>
    <name evidence="3" type="ORF">FIC87_07015</name>
</gene>
<dbReference type="Proteomes" id="UP000312594">
    <property type="component" value="Unassembled WGS sequence"/>
</dbReference>
<dbReference type="NCBIfam" id="NF006670">
    <property type="entry name" value="PRK09218.1"/>
    <property type="match status" value="1"/>
</dbReference>
<dbReference type="EMBL" id="PPTU01000003">
    <property type="protein sequence ID" value="RDB72565.1"/>
    <property type="molecule type" value="Genomic_DNA"/>
</dbReference>
<dbReference type="PANTHER" id="PTHR10458:SF22">
    <property type="entry name" value="PEPTIDE DEFORMYLASE"/>
    <property type="match status" value="1"/>
</dbReference>
<comment type="caution">
    <text evidence="2">The sequence shown here is derived from an EMBL/GenBank/DDBJ whole genome shotgun (WGS) entry which is preliminary data.</text>
</comment>
<proteinExistence type="inferred from homology"/>
<dbReference type="EC" id="3.5.1.88" evidence="2"/>
<dbReference type="Proteomes" id="UP000253970">
    <property type="component" value="Unassembled WGS sequence"/>
</dbReference>
<evidence type="ECO:0000313" key="5">
    <source>
        <dbReference type="Proteomes" id="UP000312594"/>
    </source>
</evidence>
<dbReference type="PRINTS" id="PR01576">
    <property type="entry name" value="PDEFORMYLASE"/>
</dbReference>
<dbReference type="CDD" id="cd00487">
    <property type="entry name" value="Pep_deformylase"/>
    <property type="match status" value="1"/>
</dbReference>
<name>A0A369MJZ8_EGGLN</name>
<dbReference type="InterPro" id="IPR023635">
    <property type="entry name" value="Peptide_deformylase"/>
</dbReference>
<dbReference type="Pfam" id="PF01327">
    <property type="entry name" value="Pep_deformylase"/>
    <property type="match status" value="1"/>
</dbReference>
<keyword evidence="2" id="KW-0378">Hydrolase</keyword>
<dbReference type="PIRSF" id="PIRSF004749">
    <property type="entry name" value="Pep_def"/>
    <property type="match status" value="1"/>
</dbReference>
<evidence type="ECO:0000256" key="1">
    <source>
        <dbReference type="ARBA" id="ARBA00010759"/>
    </source>
</evidence>
<protein>
    <submittedName>
        <fullName evidence="2">Peptide deformylase</fullName>
        <ecNumber evidence="2">3.5.1.88</ecNumber>
    </submittedName>
</protein>
<reference evidence="3" key="3">
    <citation type="submission" date="2019-06" db="EMBL/GenBank/DDBJ databases">
        <authorList>
            <person name="Bisanz J.E."/>
            <person name="Turnbaugh P.J."/>
        </authorList>
    </citation>
    <scope>NUCLEOTIDE SEQUENCE</scope>
    <source>
        <strain evidence="3">SECO-MT75m2</strain>
    </source>
</reference>
<organism evidence="2 4">
    <name type="scientific">Eggerthella lenta</name>
    <name type="common">Eubacterium lentum</name>
    <dbReference type="NCBI Taxonomy" id="84112"/>
    <lineage>
        <taxon>Bacteria</taxon>
        <taxon>Bacillati</taxon>
        <taxon>Actinomycetota</taxon>
        <taxon>Coriobacteriia</taxon>
        <taxon>Eggerthellales</taxon>
        <taxon>Eggerthellaceae</taxon>
        <taxon>Eggerthella</taxon>
    </lineage>
</organism>
<comment type="similarity">
    <text evidence="1">Belongs to the polypeptide deformylase family.</text>
</comment>
<accession>A0A369MJZ8</accession>
<dbReference type="RefSeq" id="WP_114533014.1">
    <property type="nucleotide sequence ID" value="NZ_JAQDVM010000009.1"/>
</dbReference>
<dbReference type="AlphaFoldDB" id="A0A369MJZ8"/>
<dbReference type="EMBL" id="VEVP01000012">
    <property type="protein sequence ID" value="TNU91528.1"/>
    <property type="molecule type" value="Genomic_DNA"/>
</dbReference>
<reference evidence="2 4" key="2">
    <citation type="journal article" date="2018" name="Elife">
        <title>Discovery and characterization of a prevalent human gut bacterial enzyme sufficient for the inactivation of a family of plant toxins.</title>
        <authorList>
            <person name="Koppel N."/>
            <person name="Bisanz J.E."/>
            <person name="Pandelia M.E."/>
            <person name="Turnbaugh P.J."/>
            <person name="Balskus E.P."/>
        </authorList>
    </citation>
    <scope>NUCLEOTIDE SEQUENCE [LARGE SCALE GENOMIC DNA]</scope>
    <source>
        <strain evidence="2 4">W1 BHI 6</strain>
    </source>
</reference>
<dbReference type="PANTHER" id="PTHR10458">
    <property type="entry name" value="PEPTIDE DEFORMYLASE"/>
    <property type="match status" value="1"/>
</dbReference>